<organism evidence="11 12">
    <name type="scientific">Eragrostis curvula</name>
    <name type="common">weeping love grass</name>
    <dbReference type="NCBI Taxonomy" id="38414"/>
    <lineage>
        <taxon>Eukaryota</taxon>
        <taxon>Viridiplantae</taxon>
        <taxon>Streptophyta</taxon>
        <taxon>Embryophyta</taxon>
        <taxon>Tracheophyta</taxon>
        <taxon>Spermatophyta</taxon>
        <taxon>Magnoliopsida</taxon>
        <taxon>Liliopsida</taxon>
        <taxon>Poales</taxon>
        <taxon>Poaceae</taxon>
        <taxon>PACMAD clade</taxon>
        <taxon>Chloridoideae</taxon>
        <taxon>Eragrostideae</taxon>
        <taxon>Eragrostidinae</taxon>
        <taxon>Eragrostis</taxon>
    </lineage>
</organism>
<dbReference type="Pfam" id="PF00005">
    <property type="entry name" value="ABC_tran"/>
    <property type="match status" value="1"/>
</dbReference>
<evidence type="ECO:0000256" key="2">
    <source>
        <dbReference type="ARBA" id="ARBA00022692"/>
    </source>
</evidence>
<feature type="domain" description="ABC-2 type transporter transmembrane" evidence="9">
    <location>
        <begin position="619"/>
        <end position="832"/>
    </location>
</feature>
<evidence type="ECO:0000259" key="8">
    <source>
        <dbReference type="Pfam" id="PF00005"/>
    </source>
</evidence>
<feature type="transmembrane region" description="Helical" evidence="7">
    <location>
        <begin position="852"/>
        <end position="882"/>
    </location>
</feature>
<evidence type="ECO:0000256" key="4">
    <source>
        <dbReference type="ARBA" id="ARBA00023136"/>
    </source>
</evidence>
<dbReference type="PANTHER" id="PTHR48040">
    <property type="entry name" value="PLEIOTROPIC DRUG RESISTANCE PROTEIN 1-LIKE ISOFORM X1"/>
    <property type="match status" value="1"/>
</dbReference>
<evidence type="ECO:0000256" key="3">
    <source>
        <dbReference type="ARBA" id="ARBA00022989"/>
    </source>
</evidence>
<evidence type="ECO:0000256" key="6">
    <source>
        <dbReference type="SAM" id="MobiDB-lite"/>
    </source>
</evidence>
<sequence>METDAAPRTGGGSCEEMKAEEEEENGAADQRQLGPEERRRLLERLVKVPRGDNGEFLARIKQRMDSAGVETPTIEVRFENLSINAEAYVGKRGIPTVANFFMNKLEEALNFLHVIPTKKAKVSILHEISGIIKPSRLTLLLGPPGSGRTSLLLALAGQLDSALKMSGIITFNGRMIDEFIPQRCAAYVSQEDMHLAEMTVRETLSFSARCQGIGARQGLLSELVTREKLANIKPDPDIDLFMKAGINAMHWKSSKYCNASSQKGHADIVTDYILKNLELEMCSDILVGDPVMRGISGGQKKRVTTVMTVFLRTELHHDNIEDGIIYIGIMYGGLNTSIFNGYQELVWTVSRLPVFYKQRNIHLYPAWAYVLPMLLLKIPVSLTESIIWTAMTYYMVGFDPSIVRMLKQILLFTLVSQMAYGKFRLLAALGRDMVTTYTITAFADSMLLALGGFFMSRNIKYSIDMPKEMKAKGATEDRLTILNGLTGALQPGVLTALMGVSGAGKTTLLDVLAGRKTGGHIEGSIKVSGFPKKQETFARVSGYCEQNDIHSPHVTVCESLMYSAYLRLPPEVNYATKKIGTRTLVVWRTKILVCELSKPRPGSKDLNFATQYAQHFLVQFVICLWKQHRSYWCNPLYSAIRIFFTVAIAFMLGTIYWKTGTKIYMRQDLFDAIGTMCTSVFFIGIQNTITVQPVMDAERTVFYREKAAGIYSSYPYAIAQVMIEIPYTFIQSVLFSVVLYPMVGYTWVFTKFLWFLYFIFTSFLYFTYYGMISVSLSPNCQIAAVVSATFYGIWSIFSGFVIPYGRIPIWWRWYYWANPVAWSLYGLVTSQFGDVEHTLGDANGKSIKDYLLWYFGFRIDFLEVVASAVLGFGLFFAFIVILSMKVVNYQSR</sequence>
<dbReference type="Pfam" id="PF14510">
    <property type="entry name" value="ABC_trans_N"/>
    <property type="match status" value="1"/>
</dbReference>
<keyword evidence="3 7" id="KW-1133">Transmembrane helix</keyword>
<dbReference type="Proteomes" id="UP000324897">
    <property type="component" value="Unassembled WGS sequence"/>
</dbReference>
<dbReference type="SUPFAM" id="SSF52540">
    <property type="entry name" value="P-loop containing nucleoside triphosphate hydrolases"/>
    <property type="match status" value="2"/>
</dbReference>
<evidence type="ECO:0000259" key="10">
    <source>
        <dbReference type="Pfam" id="PF14510"/>
    </source>
</evidence>
<dbReference type="Pfam" id="PF01061">
    <property type="entry name" value="ABC2_membrane"/>
    <property type="match status" value="2"/>
</dbReference>
<keyword evidence="12" id="KW-1185">Reference proteome</keyword>
<comment type="function">
    <text evidence="5">May be a general defense protein.</text>
</comment>
<feature type="domain" description="ABC transporter" evidence="8">
    <location>
        <begin position="482"/>
        <end position="567"/>
    </location>
</feature>
<feature type="transmembrane region" description="Helical" evidence="7">
    <location>
        <begin position="717"/>
        <end position="740"/>
    </location>
</feature>
<feature type="domain" description="ABC-2 type transporter transmembrane" evidence="9">
    <location>
        <begin position="306"/>
        <end position="458"/>
    </location>
</feature>
<evidence type="ECO:0000256" key="5">
    <source>
        <dbReference type="ARBA" id="ARBA00037747"/>
    </source>
</evidence>
<evidence type="ECO:0008006" key="13">
    <source>
        <dbReference type="Google" id="ProtNLM"/>
    </source>
</evidence>
<dbReference type="EMBL" id="RWGY01000009">
    <property type="protein sequence ID" value="TVU34540.1"/>
    <property type="molecule type" value="Genomic_DNA"/>
</dbReference>
<dbReference type="InterPro" id="IPR003439">
    <property type="entry name" value="ABC_transporter-like_ATP-bd"/>
</dbReference>
<feature type="domain" description="Pleiotropic ABC efflux transporter N-terminal" evidence="10">
    <location>
        <begin position="51"/>
        <end position="100"/>
    </location>
</feature>
<dbReference type="InterPro" id="IPR013525">
    <property type="entry name" value="ABC2_TM"/>
</dbReference>
<keyword evidence="4 7" id="KW-0472">Membrane</keyword>
<feature type="region of interest" description="Disordered" evidence="6">
    <location>
        <begin position="1"/>
        <end position="36"/>
    </location>
</feature>
<feature type="transmembrane region" description="Helical" evidence="7">
    <location>
        <begin position="782"/>
        <end position="801"/>
    </location>
</feature>
<dbReference type="GO" id="GO:0016887">
    <property type="term" value="F:ATP hydrolysis activity"/>
    <property type="evidence" value="ECO:0007669"/>
    <property type="project" value="InterPro"/>
</dbReference>
<name>A0A5J9VHU0_9POAL</name>
<comment type="caution">
    <text evidence="11">The sequence shown here is derived from an EMBL/GenBank/DDBJ whole genome shotgun (WGS) entry which is preliminary data.</text>
</comment>
<feature type="transmembrane region" description="Helical" evidence="7">
    <location>
        <begin position="433"/>
        <end position="455"/>
    </location>
</feature>
<dbReference type="InterPro" id="IPR027417">
    <property type="entry name" value="P-loop_NTPase"/>
</dbReference>
<feature type="transmembrane region" description="Helical" evidence="7">
    <location>
        <begin position="752"/>
        <end position="770"/>
    </location>
</feature>
<evidence type="ECO:0000313" key="12">
    <source>
        <dbReference type="Proteomes" id="UP000324897"/>
    </source>
</evidence>
<feature type="transmembrane region" description="Helical" evidence="7">
    <location>
        <begin position="636"/>
        <end position="657"/>
    </location>
</feature>
<dbReference type="GO" id="GO:0016020">
    <property type="term" value="C:membrane"/>
    <property type="evidence" value="ECO:0007669"/>
    <property type="project" value="UniProtKB-SubCell"/>
</dbReference>
<dbReference type="InterPro" id="IPR029481">
    <property type="entry name" value="ABC_trans_N"/>
</dbReference>
<dbReference type="GO" id="GO:0005524">
    <property type="term" value="F:ATP binding"/>
    <property type="evidence" value="ECO:0007669"/>
    <property type="project" value="InterPro"/>
</dbReference>
<evidence type="ECO:0000256" key="1">
    <source>
        <dbReference type="ARBA" id="ARBA00004141"/>
    </source>
</evidence>
<dbReference type="PANTHER" id="PTHR48040:SF35">
    <property type="entry name" value="ABC TRANSPORTER G FAMILY MEMBER 39-LIKE"/>
    <property type="match status" value="1"/>
</dbReference>
<evidence type="ECO:0000256" key="7">
    <source>
        <dbReference type="SAM" id="Phobius"/>
    </source>
</evidence>
<accession>A0A5J9VHU0</accession>
<dbReference type="Gramene" id="TVU34540">
    <property type="protein sequence ID" value="TVU34540"/>
    <property type="gene ID" value="EJB05_16376"/>
</dbReference>
<feature type="transmembrane region" description="Helical" evidence="7">
    <location>
        <begin position="402"/>
        <end position="421"/>
    </location>
</feature>
<feature type="transmembrane region" description="Helical" evidence="7">
    <location>
        <begin position="363"/>
        <end position="382"/>
    </location>
</feature>
<dbReference type="AlphaFoldDB" id="A0A5J9VHU0"/>
<evidence type="ECO:0000313" key="11">
    <source>
        <dbReference type="EMBL" id="TVU34540.1"/>
    </source>
</evidence>
<gene>
    <name evidence="11" type="ORF">EJB05_16376</name>
</gene>
<reference evidence="11 12" key="1">
    <citation type="journal article" date="2019" name="Sci. Rep.">
        <title>A high-quality genome of Eragrostis curvula grass provides insights into Poaceae evolution and supports new strategies to enhance forage quality.</title>
        <authorList>
            <person name="Carballo J."/>
            <person name="Santos B.A.C.M."/>
            <person name="Zappacosta D."/>
            <person name="Garbus I."/>
            <person name="Selva J.P."/>
            <person name="Gallo C.A."/>
            <person name="Diaz A."/>
            <person name="Albertini E."/>
            <person name="Caccamo M."/>
            <person name="Echenique V."/>
        </authorList>
    </citation>
    <scope>NUCLEOTIDE SEQUENCE [LARGE SCALE GENOMIC DNA]</scope>
    <source>
        <strain evidence="12">cv. Victoria</strain>
        <tissue evidence="11">Leaf</tissue>
    </source>
</reference>
<dbReference type="FunFam" id="3.40.50.300:FF:003489">
    <property type="entry name" value="ABC transporter G family member 39"/>
    <property type="match status" value="1"/>
</dbReference>
<keyword evidence="2 7" id="KW-0812">Transmembrane</keyword>
<comment type="subcellular location">
    <subcellularLocation>
        <location evidence="1">Membrane</location>
        <topology evidence="1">Multi-pass membrane protein</topology>
    </subcellularLocation>
</comment>
<dbReference type="Gene3D" id="3.40.50.300">
    <property type="entry name" value="P-loop containing nucleotide triphosphate hydrolases"/>
    <property type="match status" value="2"/>
</dbReference>
<proteinExistence type="predicted"/>
<dbReference type="OrthoDB" id="126396at2759"/>
<evidence type="ECO:0000259" key="9">
    <source>
        <dbReference type="Pfam" id="PF01061"/>
    </source>
</evidence>
<dbReference type="GO" id="GO:0140359">
    <property type="term" value="F:ABC-type transporter activity"/>
    <property type="evidence" value="ECO:0007669"/>
    <property type="project" value="InterPro"/>
</dbReference>
<feature type="transmembrane region" description="Helical" evidence="7">
    <location>
        <begin position="669"/>
        <end position="689"/>
    </location>
</feature>
<protein>
    <recommendedName>
        <fullName evidence="13">ABC transporter domain-containing protein</fullName>
    </recommendedName>
</protein>